<dbReference type="Pfam" id="PF08014">
    <property type="entry name" value="MATCAP"/>
    <property type="match status" value="1"/>
</dbReference>
<protein>
    <submittedName>
        <fullName evidence="6">DUF1704 domain-containing protein</fullName>
    </submittedName>
</protein>
<dbReference type="PANTHER" id="PTHR31817">
    <property type="match status" value="1"/>
</dbReference>
<evidence type="ECO:0000256" key="5">
    <source>
        <dbReference type="SAM" id="MobiDB-lite"/>
    </source>
</evidence>
<evidence type="ECO:0000256" key="4">
    <source>
        <dbReference type="ARBA" id="ARBA00023049"/>
    </source>
</evidence>
<dbReference type="RefSeq" id="WP_119971555.1">
    <property type="nucleotide sequence ID" value="NZ_JBHSQA010000030.1"/>
</dbReference>
<sequence length="426" mass="45398">MLNQRNPFAATDHSLFSTTGSPASGTISTRDALLAAAGSSFRDTWWRRGGENLAEVFRSVSMAPFPRPANLDEVRRRLATGHPANDTAWRYPAAASPAHRTGEDPVAQAAAALRGTDHPLASTLGCYLQSVRNSHDMLGAVHAGATSNADFTRWSLGRWGSPSDNELAFAYDTVAAPEAPEAPADHPLAGATVLAAVRRLLLVVAPDWTATNRPGPASMSVSPKNRVVFVDATRNYPRSDVRRLLVHEIGGHVTRTLNAGHHHDVLATIPLGPDATATEEGLALSGESLLGVASGGQRRIYAARTIAVAVAQHGGIDEVFAALVPLVGELEAATIAVRVKRGVPNLSQPGAFTKDHVYLSGFRRVRAAVDARPELHPLLASSKWGLEATQKSGHLLRLDRHQPRLPDSAFLALVDDTLARVRRAVS</sequence>
<accession>A0A3A5MNX2</accession>
<evidence type="ECO:0000256" key="2">
    <source>
        <dbReference type="ARBA" id="ARBA00022670"/>
    </source>
</evidence>
<keyword evidence="2" id="KW-0645">Protease</keyword>
<keyword evidence="3" id="KW-0378">Hydrolase</keyword>
<gene>
    <name evidence="6" type="ORF">D6T64_03295</name>
</gene>
<proteinExistence type="predicted"/>
<reference evidence="6 7" key="1">
    <citation type="submission" date="2018-09" db="EMBL/GenBank/DDBJ databases">
        <title>Novel species of Cryobacterium.</title>
        <authorList>
            <person name="Liu Q."/>
            <person name="Xin Y.-H."/>
        </authorList>
    </citation>
    <scope>NUCLEOTIDE SEQUENCE [LARGE SCALE GENOMIC DNA]</scope>
    <source>
        <strain evidence="6 7">Hh39</strain>
    </source>
</reference>
<feature type="region of interest" description="Disordered" evidence="5">
    <location>
        <begin position="1"/>
        <end position="25"/>
    </location>
</feature>
<dbReference type="Proteomes" id="UP000272015">
    <property type="component" value="Unassembled WGS sequence"/>
</dbReference>
<name>A0A3A5MNX2_9MICO</name>
<dbReference type="GO" id="GO:0006508">
    <property type="term" value="P:proteolysis"/>
    <property type="evidence" value="ECO:0007669"/>
    <property type="project" value="UniProtKB-KW"/>
</dbReference>
<dbReference type="PANTHER" id="PTHR31817:SF0">
    <property type="entry name" value="CHROMOSOME UNDETERMINED SCAFFOLD_67, WHOLE GENOME SHOTGUN SEQUENCE"/>
    <property type="match status" value="1"/>
</dbReference>
<organism evidence="6 7">
    <name type="scientific">Cryobacterium melibiosiphilum</name>
    <dbReference type="NCBI Taxonomy" id="995039"/>
    <lineage>
        <taxon>Bacteria</taxon>
        <taxon>Bacillati</taxon>
        <taxon>Actinomycetota</taxon>
        <taxon>Actinomycetes</taxon>
        <taxon>Micrococcales</taxon>
        <taxon>Microbacteriaceae</taxon>
        <taxon>Cryobacterium</taxon>
    </lineage>
</organism>
<dbReference type="InterPro" id="IPR012548">
    <property type="entry name" value="MATCAP"/>
</dbReference>
<evidence type="ECO:0000256" key="1">
    <source>
        <dbReference type="ARBA" id="ARBA00001947"/>
    </source>
</evidence>
<keyword evidence="7" id="KW-1185">Reference proteome</keyword>
<dbReference type="AlphaFoldDB" id="A0A3A5MNX2"/>
<dbReference type="GO" id="GO:0008237">
    <property type="term" value="F:metallopeptidase activity"/>
    <property type="evidence" value="ECO:0007669"/>
    <property type="project" value="UniProtKB-KW"/>
</dbReference>
<dbReference type="OrthoDB" id="9785840at2"/>
<dbReference type="SMART" id="SM01154">
    <property type="entry name" value="DUF1704"/>
    <property type="match status" value="1"/>
</dbReference>
<evidence type="ECO:0000313" key="6">
    <source>
        <dbReference type="EMBL" id="RJT90771.1"/>
    </source>
</evidence>
<dbReference type="EMBL" id="QZVS01000056">
    <property type="protein sequence ID" value="RJT90771.1"/>
    <property type="molecule type" value="Genomic_DNA"/>
</dbReference>
<evidence type="ECO:0000313" key="7">
    <source>
        <dbReference type="Proteomes" id="UP000272015"/>
    </source>
</evidence>
<keyword evidence="4" id="KW-0482">Metalloprotease</keyword>
<comment type="caution">
    <text evidence="6">The sequence shown here is derived from an EMBL/GenBank/DDBJ whole genome shotgun (WGS) entry which is preliminary data.</text>
</comment>
<evidence type="ECO:0000256" key="3">
    <source>
        <dbReference type="ARBA" id="ARBA00022801"/>
    </source>
</evidence>
<feature type="compositionally biased region" description="Polar residues" evidence="5">
    <location>
        <begin position="14"/>
        <end position="25"/>
    </location>
</feature>
<comment type="cofactor">
    <cofactor evidence="1">
        <name>Zn(2+)</name>
        <dbReference type="ChEBI" id="CHEBI:29105"/>
    </cofactor>
</comment>